<reference evidence="9" key="1">
    <citation type="submission" date="2025-08" db="UniProtKB">
        <authorList>
            <consortium name="Ensembl"/>
        </authorList>
    </citation>
    <scope>IDENTIFICATION</scope>
</reference>
<keyword evidence="6" id="KW-1133">Transmembrane helix</keyword>
<dbReference type="GeneTree" id="ENSGT01120000271825"/>
<keyword evidence="4" id="KW-1015">Disulfide bond</keyword>
<dbReference type="InterPro" id="IPR011162">
    <property type="entry name" value="MHC_I/II-like_Ag-recog"/>
</dbReference>
<dbReference type="Proteomes" id="UP000694544">
    <property type="component" value="Unplaced"/>
</dbReference>
<dbReference type="AlphaFoldDB" id="A0A8C6CQH7"/>
<dbReference type="Pfam" id="PF00129">
    <property type="entry name" value="MHC_I"/>
    <property type="match status" value="1"/>
</dbReference>
<keyword evidence="10" id="KW-1185">Reference proteome</keyword>
<dbReference type="InterPro" id="IPR011161">
    <property type="entry name" value="MHC_I-like_Ag-recog"/>
</dbReference>
<feature type="chain" id="PRO_5034374100" description="MHC class I-like antigen recognition-like domain-containing protein" evidence="7">
    <location>
        <begin position="32"/>
        <end position="266"/>
    </location>
</feature>
<evidence type="ECO:0000259" key="8">
    <source>
        <dbReference type="Pfam" id="PF00129"/>
    </source>
</evidence>
<dbReference type="InterPro" id="IPR050208">
    <property type="entry name" value="MHC_class-I_related"/>
</dbReference>
<evidence type="ECO:0000256" key="4">
    <source>
        <dbReference type="ARBA" id="ARBA00023157"/>
    </source>
</evidence>
<keyword evidence="3 6" id="KW-0472">Membrane</keyword>
<evidence type="ECO:0000256" key="6">
    <source>
        <dbReference type="SAM" id="Phobius"/>
    </source>
</evidence>
<accession>A0A8C6CQH7</accession>
<feature type="transmembrane region" description="Helical" evidence="6">
    <location>
        <begin position="228"/>
        <end position="249"/>
    </location>
</feature>
<keyword evidence="5" id="KW-0325">Glycoprotein</keyword>
<dbReference type="PANTHER" id="PTHR16675">
    <property type="entry name" value="MHC CLASS I-RELATED"/>
    <property type="match status" value="1"/>
</dbReference>
<evidence type="ECO:0000256" key="5">
    <source>
        <dbReference type="ARBA" id="ARBA00023180"/>
    </source>
</evidence>
<dbReference type="Gene3D" id="3.30.500.10">
    <property type="entry name" value="MHC class I-like antigen recognition-like"/>
    <property type="match status" value="1"/>
</dbReference>
<sequence length="266" mass="29818">MDLTAARGARLGFAAPVLLVALWFCPTRGDAYSLCYNFTVDPQPSTGQPWCVVQGQVDGNGFLSYDCGGAVIQSTSPLGEEVKTTNTWKSQMETLGDIGDFLKGQLPDVIPEKHTARGPQTLQGRMTCWYEEDGHISGSWQFGFNGQMFLHFDSENGHWTEVHSGGRRMKEKWENDRAVSNFFKNVCMGDCRAWLRDFMVHWEEMLKTTVRTTVSPPMQPTAPASHHIIKIILGVSAGFVISIIAWIICKKRQEVRARKSEPAFQL</sequence>
<keyword evidence="2 7" id="KW-0732">Signal</keyword>
<dbReference type="GO" id="GO:0001916">
    <property type="term" value="P:positive regulation of T cell mediated cytotoxicity"/>
    <property type="evidence" value="ECO:0007669"/>
    <property type="project" value="TreeGrafter"/>
</dbReference>
<dbReference type="InterPro" id="IPR037055">
    <property type="entry name" value="MHC_I-like_Ag-recog_sf"/>
</dbReference>
<organism evidence="9 10">
    <name type="scientific">Moschus moschiferus</name>
    <name type="common">Siberian musk deer</name>
    <name type="synonym">Moschus sibiricus</name>
    <dbReference type="NCBI Taxonomy" id="68415"/>
    <lineage>
        <taxon>Eukaryota</taxon>
        <taxon>Metazoa</taxon>
        <taxon>Chordata</taxon>
        <taxon>Craniata</taxon>
        <taxon>Vertebrata</taxon>
        <taxon>Euteleostomi</taxon>
        <taxon>Mammalia</taxon>
        <taxon>Eutheria</taxon>
        <taxon>Laurasiatheria</taxon>
        <taxon>Artiodactyla</taxon>
        <taxon>Ruminantia</taxon>
        <taxon>Pecora</taxon>
        <taxon>Moschidae</taxon>
        <taxon>Moschus</taxon>
    </lineage>
</organism>
<evidence type="ECO:0000313" key="9">
    <source>
        <dbReference type="Ensembl" id="ENSMMSP00000005153.1"/>
    </source>
</evidence>
<proteinExistence type="predicted"/>
<dbReference type="GO" id="GO:0005615">
    <property type="term" value="C:extracellular space"/>
    <property type="evidence" value="ECO:0007669"/>
    <property type="project" value="TreeGrafter"/>
</dbReference>
<comment type="subcellular location">
    <subcellularLocation>
        <location evidence="1">Membrane</location>
    </subcellularLocation>
</comment>
<dbReference type="PANTHER" id="PTHR16675:SF1">
    <property type="entry name" value="UL16 BINDING PROTEIN 21"/>
    <property type="match status" value="1"/>
</dbReference>
<feature type="domain" description="MHC class I-like antigen recognition-like" evidence="8">
    <location>
        <begin position="31"/>
        <end position="201"/>
    </location>
</feature>
<dbReference type="GO" id="GO:0002476">
    <property type="term" value="P:antigen processing and presentation of endogenous peptide antigen via MHC class Ib"/>
    <property type="evidence" value="ECO:0007669"/>
    <property type="project" value="TreeGrafter"/>
</dbReference>
<evidence type="ECO:0000313" key="10">
    <source>
        <dbReference type="Proteomes" id="UP000694544"/>
    </source>
</evidence>
<evidence type="ECO:0000256" key="2">
    <source>
        <dbReference type="ARBA" id="ARBA00022729"/>
    </source>
</evidence>
<dbReference type="GO" id="GO:0009897">
    <property type="term" value="C:external side of plasma membrane"/>
    <property type="evidence" value="ECO:0007669"/>
    <property type="project" value="TreeGrafter"/>
</dbReference>
<evidence type="ECO:0000256" key="3">
    <source>
        <dbReference type="ARBA" id="ARBA00023136"/>
    </source>
</evidence>
<name>A0A8C6CQH7_MOSMO</name>
<dbReference type="Ensembl" id="ENSMMST00000005602.1">
    <property type="protein sequence ID" value="ENSMMSP00000005153.1"/>
    <property type="gene ID" value="ENSMMSG00000003875.1"/>
</dbReference>
<evidence type="ECO:0000256" key="1">
    <source>
        <dbReference type="ARBA" id="ARBA00004370"/>
    </source>
</evidence>
<dbReference type="SUPFAM" id="SSF54452">
    <property type="entry name" value="MHC antigen-recognition domain"/>
    <property type="match status" value="1"/>
</dbReference>
<protein>
    <recommendedName>
        <fullName evidence="8">MHC class I-like antigen recognition-like domain-containing protein</fullName>
    </recommendedName>
</protein>
<dbReference type="FunFam" id="3.30.500.10:FF:000004">
    <property type="entry name" value="Retinoic acid early-inducible protein 1-beta"/>
    <property type="match status" value="1"/>
</dbReference>
<dbReference type="GO" id="GO:0006955">
    <property type="term" value="P:immune response"/>
    <property type="evidence" value="ECO:0007669"/>
    <property type="project" value="TreeGrafter"/>
</dbReference>
<evidence type="ECO:0000256" key="7">
    <source>
        <dbReference type="SAM" id="SignalP"/>
    </source>
</evidence>
<dbReference type="GO" id="GO:0002486">
    <property type="term" value="P:antigen processing and presentation of endogenous peptide antigen via MHC class I via ER pathway, TAP-independent"/>
    <property type="evidence" value="ECO:0007669"/>
    <property type="project" value="TreeGrafter"/>
</dbReference>
<feature type="signal peptide" evidence="7">
    <location>
        <begin position="1"/>
        <end position="31"/>
    </location>
</feature>
<reference evidence="9" key="2">
    <citation type="submission" date="2025-09" db="UniProtKB">
        <authorList>
            <consortium name="Ensembl"/>
        </authorList>
    </citation>
    <scope>IDENTIFICATION</scope>
</reference>
<keyword evidence="6" id="KW-0812">Transmembrane</keyword>